<evidence type="ECO:0000313" key="3">
    <source>
        <dbReference type="Proteomes" id="UP000317410"/>
    </source>
</evidence>
<comment type="caution">
    <text evidence="2">The sequence shown here is derived from an EMBL/GenBank/DDBJ whole genome shotgun (WGS) entry which is preliminary data.</text>
</comment>
<dbReference type="AlphaFoldDB" id="A0A4Y4B3R6"/>
<keyword evidence="1" id="KW-0472">Membrane</keyword>
<feature type="transmembrane region" description="Helical" evidence="1">
    <location>
        <begin position="7"/>
        <end position="25"/>
    </location>
</feature>
<keyword evidence="1" id="KW-0812">Transmembrane</keyword>
<keyword evidence="1" id="KW-1133">Transmembrane helix</keyword>
<dbReference type="RefSeq" id="WP_141385657.1">
    <property type="nucleotide sequence ID" value="NZ_BJNQ01000001.1"/>
</dbReference>
<reference evidence="2 3" key="1">
    <citation type="submission" date="2019-06" db="EMBL/GenBank/DDBJ databases">
        <title>Whole genome shotgun sequence of Microbacterium liquefaciens NBRC 15037.</title>
        <authorList>
            <person name="Hosoyama A."/>
            <person name="Uohara A."/>
            <person name="Ohji S."/>
            <person name="Ichikawa N."/>
        </authorList>
    </citation>
    <scope>NUCLEOTIDE SEQUENCE [LARGE SCALE GENOMIC DNA]</scope>
    <source>
        <strain evidence="2 3">NBRC 15037</strain>
    </source>
</reference>
<protein>
    <submittedName>
        <fullName evidence="2">Uncharacterized protein</fullName>
    </submittedName>
</protein>
<proteinExistence type="predicted"/>
<sequence length="70" mass="7772">MERYGKWNLLGAAAFLSVGIFSLVKGVGPEWYSYVTVVVAFLASAAWIFRFVYEVRKSKTEESSDPASST</sequence>
<evidence type="ECO:0000256" key="1">
    <source>
        <dbReference type="SAM" id="Phobius"/>
    </source>
</evidence>
<evidence type="ECO:0000313" key="2">
    <source>
        <dbReference type="EMBL" id="GEC74072.1"/>
    </source>
</evidence>
<dbReference type="Proteomes" id="UP000317410">
    <property type="component" value="Unassembled WGS sequence"/>
</dbReference>
<accession>A0A4Y4B3R6</accession>
<organism evidence="2 3">
    <name type="scientific">Microbacterium maritypicum</name>
    <name type="common">Microbacterium liquefaciens</name>
    <dbReference type="NCBI Taxonomy" id="33918"/>
    <lineage>
        <taxon>Bacteria</taxon>
        <taxon>Bacillati</taxon>
        <taxon>Actinomycetota</taxon>
        <taxon>Actinomycetes</taxon>
        <taxon>Micrococcales</taxon>
        <taxon>Microbacteriaceae</taxon>
        <taxon>Microbacterium</taxon>
    </lineage>
</organism>
<name>A0A4Y4B3R6_MICMQ</name>
<dbReference type="EMBL" id="BJNQ01000001">
    <property type="protein sequence ID" value="GEC74072.1"/>
    <property type="molecule type" value="Genomic_DNA"/>
</dbReference>
<feature type="transmembrane region" description="Helical" evidence="1">
    <location>
        <begin position="31"/>
        <end position="53"/>
    </location>
</feature>
<gene>
    <name evidence="2" type="ORF">MLI01_02170</name>
</gene>